<keyword evidence="2" id="KW-1185">Reference proteome</keyword>
<evidence type="ECO:0000313" key="1">
    <source>
        <dbReference type="EMBL" id="KYC28989.1"/>
    </source>
</evidence>
<reference evidence="1 2" key="1">
    <citation type="journal article" date="2016" name="ISME J.">
        <title>Integrated multi-omics analyses reveal the biochemical mechanisms and phylogenetic relevance of anaerobic androgen biodegradation in the environment.</title>
        <authorList>
            <person name="Yang F.C."/>
            <person name="Chen Y.L."/>
            <person name="Tang S.L."/>
            <person name="Yu C.P."/>
            <person name="Wang P.H."/>
            <person name="Ismail W."/>
            <person name="Wang C.H."/>
            <person name="Ding J.Y."/>
            <person name="Yang C.Y."/>
            <person name="Yang C.Y."/>
            <person name="Chiang Y.R."/>
        </authorList>
    </citation>
    <scope>NUCLEOTIDE SEQUENCE [LARGE SCALE GENOMIC DNA]</scope>
    <source>
        <strain evidence="1 2">DSM 13999</strain>
    </source>
</reference>
<evidence type="ECO:0000313" key="2">
    <source>
        <dbReference type="Proteomes" id="UP000243416"/>
    </source>
</evidence>
<comment type="caution">
    <text evidence="1">The sequence shown here is derived from an EMBL/GenBank/DDBJ whole genome shotgun (WGS) entry which is preliminary data.</text>
</comment>
<organism evidence="1 2">
    <name type="scientific">Sterolibacterium denitrificans</name>
    <dbReference type="NCBI Taxonomy" id="157592"/>
    <lineage>
        <taxon>Bacteria</taxon>
        <taxon>Pseudomonadati</taxon>
        <taxon>Pseudomonadota</taxon>
        <taxon>Betaproteobacteria</taxon>
        <taxon>Nitrosomonadales</taxon>
        <taxon>Sterolibacteriaceae</taxon>
        <taxon>Sterolibacterium</taxon>
    </lineage>
</organism>
<proteinExistence type="predicted"/>
<dbReference type="AlphaFoldDB" id="A0A656Z7A8"/>
<dbReference type="Gene3D" id="2.60.120.260">
    <property type="entry name" value="Galactose-binding domain-like"/>
    <property type="match status" value="1"/>
</dbReference>
<gene>
    <name evidence="1" type="ORF">ACY05_03885</name>
</gene>
<sequence length="419" mass="46601">MMHEERRLPVWLAGVLMFAVVGLLAWRVLAVNVAEYFAREPGREAAALQWQSQHPRALFLQGMASAKAGAATETTLEQMREALRANPASGRSYVVLGRLQEAAGNLPAAQAAMESAALMSPRRTDVQMEVASFWMRRGDVARALQHWDIALAFNGEVRKTLFPGLLQLAENPATQPAFAPLLKKQLAWWPAFFAFAADQAKQVETVHALFALQQKGPNTITEAALRTFVGRLQREGLWTDAYFVWLNNLPGDQVNSVGNLFNGGFEYPLSNLGFDWIANKVPQVQVETAATFGSTGSRALHVSFQGSKLKYRHLYQHLLLPAGRYTLRGRVRPESLETSQGLQWAISCQGDAQAQALGTSERFLGSDQWRYFSTQFEVPEENCAAQTLRLELVGRAALDLEARGGIWFDDLVIERQKLD</sequence>
<dbReference type="EMBL" id="LFZK01000002">
    <property type="protein sequence ID" value="KYC28989.1"/>
    <property type="molecule type" value="Genomic_DNA"/>
</dbReference>
<dbReference type="SUPFAM" id="SSF48452">
    <property type="entry name" value="TPR-like"/>
    <property type="match status" value="1"/>
</dbReference>
<dbReference type="InterPro" id="IPR011990">
    <property type="entry name" value="TPR-like_helical_dom_sf"/>
</dbReference>
<protein>
    <submittedName>
        <fullName evidence="1">Uncharacterized protein</fullName>
    </submittedName>
</protein>
<dbReference type="RefSeq" id="WP_067171090.1">
    <property type="nucleotide sequence ID" value="NZ_LFZK01000002.1"/>
</dbReference>
<accession>A0A656Z7A8</accession>
<dbReference type="Gene3D" id="1.25.40.10">
    <property type="entry name" value="Tetratricopeptide repeat domain"/>
    <property type="match status" value="1"/>
</dbReference>
<dbReference type="OrthoDB" id="8410830at2"/>
<dbReference type="Proteomes" id="UP000243416">
    <property type="component" value="Unassembled WGS sequence"/>
</dbReference>
<name>A0A656Z7A8_9PROT</name>